<evidence type="ECO:0008006" key="4">
    <source>
        <dbReference type="Google" id="ProtNLM"/>
    </source>
</evidence>
<sequence>MNARSLRLACLALRCLCRALPAGVREENYAEWCAELQPVRGARGGQGRLRSAGRVTAYCAGHALSVVRLRRIYGKPRSAYEEQASRRAKTLVMGATAVGLLAGLAGAGQLGRPTLWAVAALARDDRLMFAFVVLWVVLIRVGLARLTRIFERRAARRRMGAQGGSR</sequence>
<keyword evidence="3" id="KW-1185">Reference proteome</keyword>
<protein>
    <recommendedName>
        <fullName evidence="4">Type II secretion system protein GspF domain-containing protein</fullName>
    </recommendedName>
</protein>
<evidence type="ECO:0000256" key="1">
    <source>
        <dbReference type="SAM" id="Phobius"/>
    </source>
</evidence>
<reference evidence="2 3" key="1">
    <citation type="submission" date="2023-04" db="EMBL/GenBank/DDBJ databases">
        <title>Forest soil microbial communities from Buena Vista Peninsula, Colon Province, Panama.</title>
        <authorList>
            <person name="Bouskill N."/>
        </authorList>
    </citation>
    <scope>NUCLEOTIDE SEQUENCE [LARGE SCALE GENOMIC DNA]</scope>
    <source>
        <strain evidence="2 3">GGS1</strain>
    </source>
</reference>
<comment type="caution">
    <text evidence="2">The sequence shown here is derived from an EMBL/GenBank/DDBJ whole genome shotgun (WGS) entry which is preliminary data.</text>
</comment>
<dbReference type="RefSeq" id="WP_280883389.1">
    <property type="nucleotide sequence ID" value="NZ_JARXVH010000044.1"/>
</dbReference>
<feature type="transmembrane region" description="Helical" evidence="1">
    <location>
        <begin position="90"/>
        <end position="107"/>
    </location>
</feature>
<accession>A0ABT6M2N2</accession>
<gene>
    <name evidence="2" type="ORF">M2283_010156</name>
</gene>
<dbReference type="Proteomes" id="UP001160499">
    <property type="component" value="Unassembled WGS sequence"/>
</dbReference>
<keyword evidence="1" id="KW-1133">Transmembrane helix</keyword>
<proteinExistence type="predicted"/>
<organism evidence="2 3">
    <name type="scientific">Streptomyces pseudovenezuelae</name>
    <dbReference type="NCBI Taxonomy" id="67350"/>
    <lineage>
        <taxon>Bacteria</taxon>
        <taxon>Bacillati</taxon>
        <taxon>Actinomycetota</taxon>
        <taxon>Actinomycetes</taxon>
        <taxon>Kitasatosporales</taxon>
        <taxon>Streptomycetaceae</taxon>
        <taxon>Streptomyces</taxon>
        <taxon>Streptomyces aurantiacus group</taxon>
    </lineage>
</organism>
<dbReference type="EMBL" id="JARXVH010000044">
    <property type="protein sequence ID" value="MDH6222804.1"/>
    <property type="molecule type" value="Genomic_DNA"/>
</dbReference>
<evidence type="ECO:0000313" key="2">
    <source>
        <dbReference type="EMBL" id="MDH6222804.1"/>
    </source>
</evidence>
<evidence type="ECO:0000313" key="3">
    <source>
        <dbReference type="Proteomes" id="UP001160499"/>
    </source>
</evidence>
<name>A0ABT6M2N2_9ACTN</name>
<keyword evidence="1" id="KW-0812">Transmembrane</keyword>
<keyword evidence="1" id="KW-0472">Membrane</keyword>
<feature type="transmembrane region" description="Helical" evidence="1">
    <location>
        <begin position="127"/>
        <end position="147"/>
    </location>
</feature>